<gene>
    <name evidence="1" type="ORF">S03H2_11290</name>
</gene>
<comment type="caution">
    <text evidence="1">The sequence shown here is derived from an EMBL/GenBank/DDBJ whole genome shotgun (WGS) entry which is preliminary data.</text>
</comment>
<dbReference type="EMBL" id="BARU01005769">
    <property type="protein sequence ID" value="GAH41101.1"/>
    <property type="molecule type" value="Genomic_DNA"/>
</dbReference>
<name>X1F649_9ZZZZ</name>
<organism evidence="1">
    <name type="scientific">marine sediment metagenome</name>
    <dbReference type="NCBI Taxonomy" id="412755"/>
    <lineage>
        <taxon>unclassified sequences</taxon>
        <taxon>metagenomes</taxon>
        <taxon>ecological metagenomes</taxon>
    </lineage>
</organism>
<accession>X1F649</accession>
<evidence type="ECO:0000313" key="1">
    <source>
        <dbReference type="EMBL" id="GAH41101.1"/>
    </source>
</evidence>
<sequence length="88" mass="9895">MQIKAYFSHQFEEGLYVSGYCPLLKVGQSMWVPGKTLEGNKCRVLVEYSASNTNNFLSQYDGYLCFNPCVRSAIVTIKQSPKSSDKSL</sequence>
<reference evidence="1" key="1">
    <citation type="journal article" date="2014" name="Front. Microbiol.">
        <title>High frequency of phylogenetically diverse reductive dehalogenase-homologous genes in deep subseafloor sedimentary metagenomes.</title>
        <authorList>
            <person name="Kawai M."/>
            <person name="Futagami T."/>
            <person name="Toyoda A."/>
            <person name="Takaki Y."/>
            <person name="Nishi S."/>
            <person name="Hori S."/>
            <person name="Arai W."/>
            <person name="Tsubouchi T."/>
            <person name="Morono Y."/>
            <person name="Uchiyama I."/>
            <person name="Ito T."/>
            <person name="Fujiyama A."/>
            <person name="Inagaki F."/>
            <person name="Takami H."/>
        </authorList>
    </citation>
    <scope>NUCLEOTIDE SEQUENCE</scope>
    <source>
        <strain evidence="1">Expedition CK06-06</strain>
    </source>
</reference>
<proteinExistence type="predicted"/>
<protein>
    <submittedName>
        <fullName evidence="1">Uncharacterized protein</fullName>
    </submittedName>
</protein>
<dbReference type="AlphaFoldDB" id="X1F649"/>